<evidence type="ECO:0000313" key="2">
    <source>
        <dbReference type="EMBL" id="BAR98208.1"/>
    </source>
</evidence>
<name>A0A0H5BNT7_BLAVI</name>
<dbReference type="PATRIC" id="fig|1079.6.peg.738"/>
<proteinExistence type="predicted"/>
<accession>A0A0H5BNT7</accession>
<dbReference type="PANTHER" id="PTHR43845">
    <property type="entry name" value="BLR5969 PROTEIN"/>
    <property type="match status" value="1"/>
</dbReference>
<protein>
    <submittedName>
        <fullName evidence="3">Phenylacetate-coenzyme A ligase</fullName>
        <ecNumber evidence="3">6.2.1.30</ecNumber>
    </submittedName>
</protein>
<dbReference type="InterPro" id="IPR045851">
    <property type="entry name" value="AMP-bd_C_sf"/>
</dbReference>
<keyword evidence="4" id="KW-1185">Reference proteome</keyword>
<dbReference type="Pfam" id="PF00501">
    <property type="entry name" value="AMP-binding"/>
    <property type="match status" value="1"/>
</dbReference>
<gene>
    <name evidence="3" type="primary">paaK_3</name>
    <name evidence="2" type="ORF">BV133_615</name>
    <name evidence="3" type="ORF">BVIRIDIS_01560</name>
</gene>
<dbReference type="OrthoDB" id="580775at2"/>
<evidence type="ECO:0000259" key="1">
    <source>
        <dbReference type="Pfam" id="PF00501"/>
    </source>
</evidence>
<dbReference type="InterPro" id="IPR000873">
    <property type="entry name" value="AMP-dep_synth/lig_dom"/>
</dbReference>
<dbReference type="Gene3D" id="3.40.50.12780">
    <property type="entry name" value="N-terminal domain of ligase-like"/>
    <property type="match status" value="1"/>
</dbReference>
<reference evidence="2" key="1">
    <citation type="journal article" date="2015" name="Genome Announc.">
        <title>Complete Genome Sequence of the Bacteriochlorophyll b-Producing Photosynthetic Bacterium Blastochloris viridis.</title>
        <authorList>
            <person name="Tsukatani Y."/>
            <person name="Hirose Y."/>
            <person name="Harada J."/>
            <person name="Misawa N."/>
            <person name="Mori K."/>
            <person name="Inoue K."/>
            <person name="Tamiaki H."/>
        </authorList>
    </citation>
    <scope>NUCLEOTIDE SEQUENCE [LARGE SCALE GENOMIC DNA]</scope>
    <source>
        <strain evidence="2">DSM 133</strain>
    </source>
</reference>
<evidence type="ECO:0000313" key="3">
    <source>
        <dbReference type="EMBL" id="CUU41168.1"/>
    </source>
</evidence>
<dbReference type="PANTHER" id="PTHR43845:SF1">
    <property type="entry name" value="BLR5969 PROTEIN"/>
    <property type="match status" value="1"/>
</dbReference>
<sequence>MAEADHYDALETRTPEARDADLAARLPLVIAKAMTAPGWARHLDGVDPRAVTGRAALAKLPVLYKSSLPERQAAEPPFGGLVGEPLSAFSRLFASPGPVFEPEPARPDPANMARGLYAAGFRAGDVVLNTFSYHLTPGGLMLDQAARALGCPVIPAGPGNTEQQLQVMAAFRPGGYCGTPDFLKIVLDAAAAAGVEVSFLTKAVVSGAAFPPSLQAEIAGRGIAAFQLYASADVGCVAYDTPARAGMVVSEDVVVEIVRPGTGEPVVDGEVGEVLITALDPQRHLVRFSLGDLSAVLPGASPCGRTNMRIKGWMGRAEQSAKVKGMFVTPAQIAEVARRHPELGRLQLVVGRAGEQDIMTLKAEAAASGESALAEAVGATLAAVSKLRGTVELVPPGTLANDGKVIVDTRAVV</sequence>
<dbReference type="EMBL" id="LN907867">
    <property type="protein sequence ID" value="CUU41168.1"/>
    <property type="molecule type" value="Genomic_DNA"/>
</dbReference>
<reference evidence="3" key="2">
    <citation type="submission" date="2015-11" db="EMBL/GenBank/DDBJ databases">
        <authorList>
            <person name="Zhang Y."/>
            <person name="Guo Z."/>
        </authorList>
    </citation>
    <scope>NUCLEOTIDE SEQUENCE</scope>
    <source>
        <strain evidence="3">1</strain>
    </source>
</reference>
<dbReference type="InterPro" id="IPR042099">
    <property type="entry name" value="ANL_N_sf"/>
</dbReference>
<dbReference type="KEGG" id="bvr:BVIR_712"/>
<dbReference type="AlphaFoldDB" id="A0A0H5BNT7"/>
<dbReference type="GO" id="GO:0047475">
    <property type="term" value="F:phenylacetate-CoA ligase activity"/>
    <property type="evidence" value="ECO:0007669"/>
    <property type="project" value="UniProtKB-EC"/>
</dbReference>
<dbReference type="STRING" id="1079.BVIR_712"/>
<feature type="domain" description="AMP-dependent synthetase/ligase" evidence="1">
    <location>
        <begin position="120"/>
        <end position="276"/>
    </location>
</feature>
<dbReference type="RefSeq" id="WP_055036454.1">
    <property type="nucleotide sequence ID" value="NZ_AP014854.2"/>
</dbReference>
<dbReference type="EC" id="6.2.1.30" evidence="3"/>
<organism evidence="3 4">
    <name type="scientific">Blastochloris viridis</name>
    <name type="common">Rhodopseudomonas viridis</name>
    <dbReference type="NCBI Taxonomy" id="1079"/>
    <lineage>
        <taxon>Bacteria</taxon>
        <taxon>Pseudomonadati</taxon>
        <taxon>Pseudomonadota</taxon>
        <taxon>Alphaproteobacteria</taxon>
        <taxon>Hyphomicrobiales</taxon>
        <taxon>Blastochloridaceae</taxon>
        <taxon>Blastochloris</taxon>
    </lineage>
</organism>
<reference evidence="4" key="3">
    <citation type="journal article" date="2016" name="Genome Announc.">
        <title>Revised genome sequence of the purple photosynthetic bacterium Blastochloris viridis.</title>
        <authorList>
            <person name="Liu L.N."/>
            <person name="Faulkner M."/>
            <person name="Liu X."/>
            <person name="Huang F."/>
            <person name="Darby A.C."/>
            <person name="Hall N."/>
        </authorList>
    </citation>
    <scope>NUCLEOTIDE SEQUENCE [LARGE SCALE GENOMIC DNA]</scope>
    <source>
        <strain evidence="4">ATCC 19567 / DSM 133 / F</strain>
    </source>
</reference>
<dbReference type="Gene3D" id="3.30.300.30">
    <property type="match status" value="1"/>
</dbReference>
<dbReference type="EMBL" id="AP014854">
    <property type="protein sequence ID" value="BAR98208.1"/>
    <property type="molecule type" value="Genomic_DNA"/>
</dbReference>
<keyword evidence="3" id="KW-0436">Ligase</keyword>
<evidence type="ECO:0000313" key="4">
    <source>
        <dbReference type="Proteomes" id="UP000065734"/>
    </source>
</evidence>
<dbReference type="Proteomes" id="UP000065734">
    <property type="component" value="Chromosome I"/>
</dbReference>
<dbReference type="SUPFAM" id="SSF56801">
    <property type="entry name" value="Acetyl-CoA synthetase-like"/>
    <property type="match status" value="1"/>
</dbReference>